<evidence type="ECO:0000313" key="5">
    <source>
        <dbReference type="EMBL" id="MFC7442711.1"/>
    </source>
</evidence>
<dbReference type="PANTHER" id="PTHR32347:SF14">
    <property type="entry name" value="EFFLUX SYSTEM COMPONENT YKNX-RELATED"/>
    <property type="match status" value="1"/>
</dbReference>
<keyword evidence="2" id="KW-0175">Coiled coil</keyword>
<gene>
    <name evidence="5" type="ORF">ACFQNG_16675</name>
</gene>
<accession>A0ABW2RP29</accession>
<dbReference type="InterPro" id="IPR050465">
    <property type="entry name" value="UPF0194_transport"/>
</dbReference>
<comment type="caution">
    <text evidence="5">The sequence shown here is derived from an EMBL/GenBank/DDBJ whole genome shotgun (WGS) entry which is preliminary data.</text>
</comment>
<protein>
    <submittedName>
        <fullName evidence="5">Efflux RND transporter periplasmic adaptor subunit</fullName>
    </submittedName>
</protein>
<dbReference type="PANTHER" id="PTHR32347">
    <property type="entry name" value="EFFLUX SYSTEM COMPONENT YKNX-RELATED"/>
    <property type="match status" value="1"/>
</dbReference>
<dbReference type="Pfam" id="PF25984">
    <property type="entry name" value="BSH_YknX"/>
    <property type="match status" value="1"/>
</dbReference>
<dbReference type="EMBL" id="JBHTBW010000058">
    <property type="protein sequence ID" value="MFC7442711.1"/>
    <property type="molecule type" value="Genomic_DNA"/>
</dbReference>
<evidence type="ECO:0000313" key="6">
    <source>
        <dbReference type="Proteomes" id="UP001596500"/>
    </source>
</evidence>
<dbReference type="RefSeq" id="WP_379866757.1">
    <property type="nucleotide sequence ID" value="NZ_JBHTBW010000058.1"/>
</dbReference>
<evidence type="ECO:0000256" key="2">
    <source>
        <dbReference type="ARBA" id="ARBA00023054"/>
    </source>
</evidence>
<name>A0ABW2RP29_9BACL</name>
<dbReference type="Pfam" id="PF25990">
    <property type="entry name" value="Beta-barrel_YknX"/>
    <property type="match status" value="1"/>
</dbReference>
<dbReference type="InterPro" id="IPR058639">
    <property type="entry name" value="BSH_YknX-like"/>
</dbReference>
<dbReference type="InterPro" id="IPR058636">
    <property type="entry name" value="Beta-barrel_YknX"/>
</dbReference>
<reference evidence="6" key="1">
    <citation type="journal article" date="2019" name="Int. J. Syst. Evol. Microbiol.">
        <title>The Global Catalogue of Microorganisms (GCM) 10K type strain sequencing project: providing services to taxonomists for standard genome sequencing and annotation.</title>
        <authorList>
            <consortium name="The Broad Institute Genomics Platform"/>
            <consortium name="The Broad Institute Genome Sequencing Center for Infectious Disease"/>
            <person name="Wu L."/>
            <person name="Ma J."/>
        </authorList>
    </citation>
    <scope>NUCLEOTIDE SEQUENCE [LARGE SCALE GENOMIC DNA]</scope>
    <source>
        <strain evidence="6">CGMCC 1.12942</strain>
    </source>
</reference>
<comment type="subcellular location">
    <subcellularLocation>
        <location evidence="1">Cell envelope</location>
    </subcellularLocation>
</comment>
<organism evidence="5 6">
    <name type="scientific">Laceyella putida</name>
    <dbReference type="NCBI Taxonomy" id="110101"/>
    <lineage>
        <taxon>Bacteria</taxon>
        <taxon>Bacillati</taxon>
        <taxon>Bacillota</taxon>
        <taxon>Bacilli</taxon>
        <taxon>Bacillales</taxon>
        <taxon>Thermoactinomycetaceae</taxon>
        <taxon>Laceyella</taxon>
    </lineage>
</organism>
<evidence type="ECO:0000256" key="1">
    <source>
        <dbReference type="ARBA" id="ARBA00004196"/>
    </source>
</evidence>
<feature type="domain" description="YknX-like barrel-sandwich hybrid" evidence="3">
    <location>
        <begin position="58"/>
        <end position="127"/>
    </location>
</feature>
<dbReference type="Proteomes" id="UP001596500">
    <property type="component" value="Unassembled WGS sequence"/>
</dbReference>
<dbReference type="Gene3D" id="2.40.30.170">
    <property type="match status" value="1"/>
</dbReference>
<proteinExistence type="predicted"/>
<evidence type="ECO:0000259" key="3">
    <source>
        <dbReference type="Pfam" id="PF25984"/>
    </source>
</evidence>
<feature type="domain" description="YknX-like beta-barrel" evidence="4">
    <location>
        <begin position="133"/>
        <end position="182"/>
    </location>
</feature>
<keyword evidence="6" id="KW-1185">Reference proteome</keyword>
<sequence>MKNKWMKIGGAALMTVAIVAAVIQHVRADESVKVSRLTSVKLKETFTTSGKLESAKKQEVYVQPERGEIKRVLVETGEKVAKGDRLVEYEGAAGGSTFVTSKMNGTVVRAENILVSGQGGNGPIVVVADMSQLKVVANISEFDIMKVKVGQSARVMTEAMPEKGWQGKVKDVGMLPNEHGLAEDEQVNIRWRLRLVANLPLRLEPS</sequence>
<dbReference type="Gene3D" id="2.40.50.100">
    <property type="match status" value="1"/>
</dbReference>
<evidence type="ECO:0000259" key="4">
    <source>
        <dbReference type="Pfam" id="PF25990"/>
    </source>
</evidence>